<evidence type="ECO:0000256" key="1">
    <source>
        <dbReference type="SAM" id="SignalP"/>
    </source>
</evidence>
<comment type="caution">
    <text evidence="2">The sequence shown here is derived from an EMBL/GenBank/DDBJ whole genome shotgun (WGS) entry which is preliminary data.</text>
</comment>
<reference evidence="2 3" key="1">
    <citation type="submission" date="2019-04" db="EMBL/GenBank/DDBJ databases">
        <title>Lewinella litorea sp. nov., isolated from a marine sand.</title>
        <authorList>
            <person name="Yoon J.-H."/>
        </authorList>
    </citation>
    <scope>NUCLEOTIDE SEQUENCE [LARGE SCALE GENOMIC DNA]</scope>
    <source>
        <strain evidence="2 3">HSMS-39</strain>
    </source>
</reference>
<feature type="chain" id="PRO_5020720578" evidence="1">
    <location>
        <begin position="27"/>
        <end position="250"/>
    </location>
</feature>
<organism evidence="2 3">
    <name type="scientific">Neolewinella litorea</name>
    <dbReference type="NCBI Taxonomy" id="2562452"/>
    <lineage>
        <taxon>Bacteria</taxon>
        <taxon>Pseudomonadati</taxon>
        <taxon>Bacteroidota</taxon>
        <taxon>Saprospiria</taxon>
        <taxon>Saprospirales</taxon>
        <taxon>Lewinellaceae</taxon>
        <taxon>Neolewinella</taxon>
    </lineage>
</organism>
<feature type="signal peptide" evidence="1">
    <location>
        <begin position="1"/>
        <end position="26"/>
    </location>
</feature>
<dbReference type="Proteomes" id="UP000308528">
    <property type="component" value="Unassembled WGS sequence"/>
</dbReference>
<sequence length="250" mass="29018">MNTYPLSRWFVLFLLLLAGWPGAVFAQNDLADLGMNMDEEPQQQLMLKQGALLSFQFIKTDEEPSFQDLQATENSQVHYLKGERGVHEKRDLLLRLSYDTSATFTPSDRVDEELSTDYVIIETGKPINENWLKPGTIFGFHHLLLKPDVDNEEFEEFIREIWSPTRSDALPDSKLIFLKAVSGAREGEYGYIWLIDSEETRDFYFPESEVPSKMYSEFEKGWDWINNDENLGRFLAGAEDDEFTDYLVIK</sequence>
<gene>
    <name evidence="2" type="ORF">E4021_08525</name>
</gene>
<proteinExistence type="predicted"/>
<evidence type="ECO:0000313" key="2">
    <source>
        <dbReference type="EMBL" id="THH39652.1"/>
    </source>
</evidence>
<keyword evidence="3" id="KW-1185">Reference proteome</keyword>
<name>A0A4S4NIS1_9BACT</name>
<dbReference type="AlphaFoldDB" id="A0A4S4NIS1"/>
<accession>A0A4S4NIS1</accession>
<dbReference type="RefSeq" id="WP_136458368.1">
    <property type="nucleotide sequence ID" value="NZ_SRSF01000003.1"/>
</dbReference>
<dbReference type="EMBL" id="SRSF01000003">
    <property type="protein sequence ID" value="THH39652.1"/>
    <property type="molecule type" value="Genomic_DNA"/>
</dbReference>
<keyword evidence="1" id="KW-0732">Signal</keyword>
<evidence type="ECO:0000313" key="3">
    <source>
        <dbReference type="Proteomes" id="UP000308528"/>
    </source>
</evidence>
<protein>
    <submittedName>
        <fullName evidence="2">Uncharacterized protein</fullName>
    </submittedName>
</protein>
<dbReference type="OrthoDB" id="1490673at2"/>